<proteinExistence type="inferred from homology"/>
<dbReference type="GO" id="GO:0005576">
    <property type="term" value="C:extracellular region"/>
    <property type="evidence" value="ECO:0007669"/>
    <property type="project" value="UniProtKB-SubCell"/>
</dbReference>
<evidence type="ECO:0000256" key="10">
    <source>
        <dbReference type="ARBA" id="ARBA00023157"/>
    </source>
</evidence>
<dbReference type="Gene3D" id="3.90.730.10">
    <property type="entry name" value="Ribonuclease T2-like"/>
    <property type="match status" value="1"/>
</dbReference>
<evidence type="ECO:0000256" key="4">
    <source>
        <dbReference type="ARBA" id="ARBA00007469"/>
    </source>
</evidence>
<comment type="similarity">
    <text evidence="4 17">Belongs to the RNase T2 family.</text>
</comment>
<keyword evidence="10" id="KW-1015">Disulfide bond</keyword>
<feature type="active site" evidence="16">
    <location>
        <position position="63"/>
    </location>
</feature>
<dbReference type="GeneID" id="114666279"/>
<reference evidence="19" key="2">
    <citation type="submission" date="2025-08" db="UniProtKB">
        <authorList>
            <consortium name="Ensembl"/>
        </authorList>
    </citation>
    <scope>IDENTIFICATION</scope>
</reference>
<dbReference type="GO" id="GO:0005788">
    <property type="term" value="C:endoplasmic reticulum lumen"/>
    <property type="evidence" value="ECO:0007669"/>
    <property type="project" value="UniProtKB-SubCell"/>
</dbReference>
<dbReference type="Pfam" id="PF00445">
    <property type="entry name" value="Ribonuclease_T2"/>
    <property type="match status" value="1"/>
</dbReference>
<evidence type="ECO:0000313" key="19">
    <source>
        <dbReference type="Ensembl" id="ENSECRP00000018948.1"/>
    </source>
</evidence>
<evidence type="ECO:0000256" key="9">
    <source>
        <dbReference type="ARBA" id="ARBA00022824"/>
    </source>
</evidence>
<dbReference type="InterPro" id="IPR036430">
    <property type="entry name" value="RNase_T2-like_sf"/>
</dbReference>
<dbReference type="AlphaFoldDB" id="A0A8C4SLZ3"/>
<evidence type="ECO:0000313" key="20">
    <source>
        <dbReference type="Proteomes" id="UP000694620"/>
    </source>
</evidence>
<dbReference type="GO" id="GO:0006401">
    <property type="term" value="P:RNA catabolic process"/>
    <property type="evidence" value="ECO:0007669"/>
    <property type="project" value="UniProtKB-ARBA"/>
</dbReference>
<evidence type="ECO:0000256" key="13">
    <source>
        <dbReference type="ARBA" id="ARBA00023239"/>
    </source>
</evidence>
<keyword evidence="6" id="KW-0540">Nuclease</keyword>
<comment type="catalytic activity">
    <reaction evidence="15">
        <text>an adenylyl-uridine-RNA = a 3'-end 2',3'-cyclophospho-AMP-RNA + a 5'-end dephospho-uridine-RNA</text>
        <dbReference type="Rhea" id="RHEA:81383"/>
        <dbReference type="Rhea" id="RHEA-COMP:17356"/>
        <dbReference type="Rhea" id="RHEA-COMP:19675"/>
        <dbReference type="Rhea" id="RHEA-COMP:19676"/>
        <dbReference type="ChEBI" id="CHEBI:173224"/>
        <dbReference type="ChEBI" id="CHEBI:231879"/>
        <dbReference type="ChEBI" id="CHEBI:231881"/>
    </reaction>
    <physiologicalReaction direction="left-to-right" evidence="15">
        <dbReference type="Rhea" id="RHEA:81384"/>
    </physiologicalReaction>
</comment>
<comment type="subcellular location">
    <subcellularLocation>
        <location evidence="2">Endoplasmic reticulum lumen</location>
    </subcellularLocation>
    <subcellularLocation>
        <location evidence="1">Lysosome lumen</location>
    </subcellularLocation>
    <subcellularLocation>
        <location evidence="3">Secreted</location>
    </subcellularLocation>
</comment>
<dbReference type="OrthoDB" id="435754at2759"/>
<evidence type="ECO:0000256" key="18">
    <source>
        <dbReference type="SAM" id="SignalP"/>
    </source>
</evidence>
<evidence type="ECO:0000256" key="16">
    <source>
        <dbReference type="PIRSR" id="PIRSR633697-1"/>
    </source>
</evidence>
<dbReference type="InterPro" id="IPR001568">
    <property type="entry name" value="RNase_T2-like"/>
</dbReference>
<name>A0A8C4SLZ3_ERPCA</name>
<evidence type="ECO:0000256" key="14">
    <source>
        <dbReference type="ARBA" id="ARBA00051280"/>
    </source>
</evidence>
<evidence type="ECO:0000256" key="8">
    <source>
        <dbReference type="ARBA" id="ARBA00022801"/>
    </source>
</evidence>
<keyword evidence="7" id="KW-0255">Endonuclease</keyword>
<evidence type="ECO:0000256" key="7">
    <source>
        <dbReference type="ARBA" id="ARBA00022759"/>
    </source>
</evidence>
<dbReference type="GO" id="GO:0043202">
    <property type="term" value="C:lysosomal lumen"/>
    <property type="evidence" value="ECO:0007669"/>
    <property type="project" value="UniProtKB-SubCell"/>
</dbReference>
<feature type="active site" evidence="16">
    <location>
        <position position="114"/>
    </location>
</feature>
<dbReference type="PROSITE" id="PS00531">
    <property type="entry name" value="RNASE_T2_2"/>
    <property type="match status" value="1"/>
</dbReference>
<comment type="catalytic activity">
    <reaction evidence="14">
        <text>a guanylyl-uridine-RNA = a 3'-end 2',3'-cyclophospho-GMP-RNA + a 5'-end dephospho-uridine-RNA</text>
        <dbReference type="Rhea" id="RHEA:81323"/>
        <dbReference type="Rhea" id="RHEA-COMP:17356"/>
        <dbReference type="Rhea" id="RHEA-COMP:19658"/>
        <dbReference type="Rhea" id="RHEA-COMP:19659"/>
        <dbReference type="ChEBI" id="CHEBI:173224"/>
        <dbReference type="ChEBI" id="CHEBI:231849"/>
        <dbReference type="ChEBI" id="CHEBI:231850"/>
    </reaction>
</comment>
<keyword evidence="8" id="KW-0378">Hydrolase</keyword>
<evidence type="ECO:0000256" key="15">
    <source>
        <dbReference type="ARBA" id="ARBA00052670"/>
    </source>
</evidence>
<protein>
    <submittedName>
        <fullName evidence="19">Ribonuclease T2</fullName>
    </submittedName>
</protein>
<dbReference type="GO" id="GO:0016787">
    <property type="term" value="F:hydrolase activity"/>
    <property type="evidence" value="ECO:0007669"/>
    <property type="project" value="UniProtKB-KW"/>
</dbReference>
<organism evidence="19 20">
    <name type="scientific">Erpetoichthys calabaricus</name>
    <name type="common">Rope fish</name>
    <name type="synonym">Calamoichthys calabaricus</name>
    <dbReference type="NCBI Taxonomy" id="27687"/>
    <lineage>
        <taxon>Eukaryota</taxon>
        <taxon>Metazoa</taxon>
        <taxon>Chordata</taxon>
        <taxon>Craniata</taxon>
        <taxon>Vertebrata</taxon>
        <taxon>Euteleostomi</taxon>
        <taxon>Actinopterygii</taxon>
        <taxon>Polypteriformes</taxon>
        <taxon>Polypteridae</taxon>
        <taxon>Erpetoichthys</taxon>
    </lineage>
</organism>
<dbReference type="GeneTree" id="ENSGT00640000091563"/>
<dbReference type="RefSeq" id="XP_028676934.1">
    <property type="nucleotide sequence ID" value="XM_028821101.2"/>
</dbReference>
<evidence type="ECO:0000256" key="5">
    <source>
        <dbReference type="ARBA" id="ARBA00022525"/>
    </source>
</evidence>
<dbReference type="InterPro" id="IPR033130">
    <property type="entry name" value="RNase_T2_His_AS_2"/>
</dbReference>
<dbReference type="SUPFAM" id="SSF55895">
    <property type="entry name" value="Ribonuclease Rh-like"/>
    <property type="match status" value="1"/>
</dbReference>
<dbReference type="Ensembl" id="ENSECRT00000019339.1">
    <property type="protein sequence ID" value="ENSECRP00000018948.1"/>
    <property type="gene ID" value="ENSECRG00000012677.1"/>
</dbReference>
<reference evidence="19" key="1">
    <citation type="submission" date="2021-06" db="EMBL/GenBank/DDBJ databases">
        <authorList>
            <consortium name="Wellcome Sanger Institute Data Sharing"/>
        </authorList>
    </citation>
    <scope>NUCLEOTIDE SEQUENCE [LARGE SCALE GENOMIC DNA]</scope>
</reference>
<dbReference type="InterPro" id="IPR033697">
    <property type="entry name" value="Ribonuclease_T2_eukaryotic"/>
</dbReference>
<dbReference type="Proteomes" id="UP000694620">
    <property type="component" value="Chromosome 15"/>
</dbReference>
<keyword evidence="9" id="KW-0256">Endoplasmic reticulum</keyword>
<evidence type="ECO:0000256" key="17">
    <source>
        <dbReference type="RuleBase" id="RU004328"/>
    </source>
</evidence>
<keyword evidence="12" id="KW-0458">Lysosome</keyword>
<dbReference type="GO" id="GO:0033897">
    <property type="term" value="F:ribonuclease T2 activity"/>
    <property type="evidence" value="ECO:0007669"/>
    <property type="project" value="InterPro"/>
</dbReference>
<dbReference type="CDD" id="cd01061">
    <property type="entry name" value="RNase_T2_euk"/>
    <property type="match status" value="1"/>
</dbReference>
<feature type="chain" id="PRO_5034783626" evidence="18">
    <location>
        <begin position="21"/>
        <end position="255"/>
    </location>
</feature>
<evidence type="ECO:0000256" key="2">
    <source>
        <dbReference type="ARBA" id="ARBA00004319"/>
    </source>
</evidence>
<gene>
    <name evidence="19" type="primary">RNASET2</name>
    <name evidence="19" type="synonym">rnaset2</name>
</gene>
<dbReference type="GO" id="GO:0003723">
    <property type="term" value="F:RNA binding"/>
    <property type="evidence" value="ECO:0007669"/>
    <property type="project" value="InterPro"/>
</dbReference>
<keyword evidence="20" id="KW-1185">Reference proteome</keyword>
<feature type="signal peptide" evidence="18">
    <location>
        <begin position="1"/>
        <end position="20"/>
    </location>
</feature>
<evidence type="ECO:0000256" key="1">
    <source>
        <dbReference type="ARBA" id="ARBA00004227"/>
    </source>
</evidence>
<evidence type="ECO:0000256" key="6">
    <source>
        <dbReference type="ARBA" id="ARBA00022722"/>
    </source>
</evidence>
<keyword evidence="11" id="KW-0325">Glycoprotein</keyword>
<feature type="active site" evidence="16">
    <location>
        <position position="110"/>
    </location>
</feature>
<evidence type="ECO:0000256" key="12">
    <source>
        <dbReference type="ARBA" id="ARBA00023228"/>
    </source>
</evidence>
<keyword evidence="13" id="KW-0456">Lyase</keyword>
<evidence type="ECO:0000256" key="11">
    <source>
        <dbReference type="ARBA" id="ARBA00023180"/>
    </source>
</evidence>
<reference evidence="19" key="3">
    <citation type="submission" date="2025-09" db="UniProtKB">
        <authorList>
            <consortium name="Ensembl"/>
        </authorList>
    </citation>
    <scope>IDENTIFICATION</scope>
</reference>
<dbReference type="PANTHER" id="PTHR11240:SF22">
    <property type="entry name" value="RIBONUCLEASE T2"/>
    <property type="match status" value="1"/>
</dbReference>
<keyword evidence="18" id="KW-0732">Signal</keyword>
<dbReference type="FunFam" id="3.90.730.10:FF:000001">
    <property type="entry name" value="Ribonuclease T2"/>
    <property type="match status" value="1"/>
</dbReference>
<dbReference type="PANTHER" id="PTHR11240">
    <property type="entry name" value="RIBONUCLEASE T2"/>
    <property type="match status" value="1"/>
</dbReference>
<evidence type="ECO:0000256" key="3">
    <source>
        <dbReference type="ARBA" id="ARBA00004613"/>
    </source>
</evidence>
<sequence>MTSVKPLVFLCLCLIPAFHSFLNYKNSHEWTKLILTHHWPHTFCTMEKTSCQTADQFNYWTLHGFWPNKGGMCNHSWHFNVTNIESLLPDMKRYWPDLLHPNSTLLWKHEWVKHGTCAAYLESMNTQYKYFAKSLEMYKEIHLDNTLLKFNIVPSEKTYSLKEIREAILNYYQVAPKIQCVLPSQGEQVQLLGQIEICVDKQFQYTNCSEPAEDLPDSNVDIPAFESTAAAELHVCDESIAVLYPPVSTKLWRLS</sequence>
<keyword evidence="5" id="KW-0964">Secreted</keyword>
<accession>A0A8C4SLZ3</accession>